<reference evidence="3" key="2">
    <citation type="submission" date="2002-01" db="EMBL/GenBank/DDBJ databases">
        <title>Oryza sativa nipponbare(GA3) genomic DNA, chromosome 8, PAC clone:P0437G01.</title>
        <authorList>
            <person name="Sasaki T."/>
            <person name="Matsumoto T."/>
            <person name="Yamamoto K."/>
        </authorList>
    </citation>
    <scope>NUCLEOTIDE SEQUENCE</scope>
</reference>
<reference evidence="2" key="1">
    <citation type="submission" date="2001-07" db="EMBL/GenBank/DDBJ databases">
        <title>Oryza sativa nipponbare(GA3) genomic DNA, chromosome 8, BAC clone:OJ1033_B09.</title>
        <authorList>
            <person name="Sasaki T."/>
            <person name="Matsumoto T."/>
            <person name="Yamamoto K."/>
        </authorList>
    </citation>
    <scope>NUCLEOTIDE SEQUENCE</scope>
</reference>
<feature type="region of interest" description="Disordered" evidence="1">
    <location>
        <begin position="26"/>
        <end position="56"/>
    </location>
</feature>
<feature type="compositionally biased region" description="Polar residues" evidence="1">
    <location>
        <begin position="26"/>
        <end position="50"/>
    </location>
</feature>
<dbReference type="EMBL" id="AP004690">
    <property type="protein sequence ID" value="BAD05459.1"/>
    <property type="molecule type" value="Genomic_DNA"/>
</dbReference>
<sequence>MSRTRLVYEWAKNSELTRQTGPQFTSLQRRTTEEATSQTMGWLGQPQVQPNLVVRPDPPHRRWKQGFFWTVWISSQ</sequence>
<reference evidence="4" key="4">
    <citation type="journal article" date="2008" name="Nucleic Acids Res.">
        <title>The rice annotation project database (RAP-DB): 2008 update.</title>
        <authorList>
            <consortium name="The rice annotation project (RAP)"/>
        </authorList>
    </citation>
    <scope>GENOME REANNOTATION</scope>
    <source>
        <strain evidence="4">cv. Nipponbare</strain>
    </source>
</reference>
<dbReference type="AlphaFoldDB" id="Q6Z9Y4"/>
<dbReference type="Proteomes" id="UP000000763">
    <property type="component" value="Chromosome 8"/>
</dbReference>
<evidence type="ECO:0000313" key="3">
    <source>
        <dbReference type="EMBL" id="BAD05459.1"/>
    </source>
</evidence>
<organism evidence="3 4">
    <name type="scientific">Oryza sativa subsp. japonica</name>
    <name type="common">Rice</name>
    <dbReference type="NCBI Taxonomy" id="39947"/>
    <lineage>
        <taxon>Eukaryota</taxon>
        <taxon>Viridiplantae</taxon>
        <taxon>Streptophyta</taxon>
        <taxon>Embryophyta</taxon>
        <taxon>Tracheophyta</taxon>
        <taxon>Spermatophyta</taxon>
        <taxon>Magnoliopsida</taxon>
        <taxon>Liliopsida</taxon>
        <taxon>Poales</taxon>
        <taxon>Poaceae</taxon>
        <taxon>BOP clade</taxon>
        <taxon>Oryzoideae</taxon>
        <taxon>Oryzeae</taxon>
        <taxon>Oryzinae</taxon>
        <taxon>Oryza</taxon>
        <taxon>Oryza sativa</taxon>
    </lineage>
</organism>
<name>Q6Z9Y4_ORYSJ</name>
<evidence type="ECO:0000313" key="4">
    <source>
        <dbReference type="Proteomes" id="UP000000763"/>
    </source>
</evidence>
<proteinExistence type="predicted"/>
<evidence type="ECO:0000313" key="2">
    <source>
        <dbReference type="EMBL" id="BAD05188.1"/>
    </source>
</evidence>
<gene>
    <name evidence="2" type="ORF">OJ1033_B09.11</name>
    <name evidence="3" type="ORF">P0437G01.33</name>
</gene>
<dbReference type="EMBL" id="AP003859">
    <property type="protein sequence ID" value="BAD05188.1"/>
    <property type="molecule type" value="Genomic_DNA"/>
</dbReference>
<evidence type="ECO:0000256" key="1">
    <source>
        <dbReference type="SAM" id="MobiDB-lite"/>
    </source>
</evidence>
<accession>Q6Z9Y4</accession>
<reference evidence="4" key="3">
    <citation type="journal article" date="2005" name="Nature">
        <title>The map-based sequence of the rice genome.</title>
        <authorList>
            <consortium name="International rice genome sequencing project (IRGSP)"/>
            <person name="Matsumoto T."/>
            <person name="Wu J."/>
            <person name="Kanamori H."/>
            <person name="Katayose Y."/>
            <person name="Fujisawa M."/>
            <person name="Namiki N."/>
            <person name="Mizuno H."/>
            <person name="Yamamoto K."/>
            <person name="Antonio B.A."/>
            <person name="Baba T."/>
            <person name="Sakata K."/>
            <person name="Nagamura Y."/>
            <person name="Aoki H."/>
            <person name="Arikawa K."/>
            <person name="Arita K."/>
            <person name="Bito T."/>
            <person name="Chiden Y."/>
            <person name="Fujitsuka N."/>
            <person name="Fukunaka R."/>
            <person name="Hamada M."/>
            <person name="Harada C."/>
            <person name="Hayashi A."/>
            <person name="Hijishita S."/>
            <person name="Honda M."/>
            <person name="Hosokawa S."/>
            <person name="Ichikawa Y."/>
            <person name="Idonuma A."/>
            <person name="Iijima M."/>
            <person name="Ikeda M."/>
            <person name="Ikeno M."/>
            <person name="Ito K."/>
            <person name="Ito S."/>
            <person name="Ito T."/>
            <person name="Ito Y."/>
            <person name="Ito Y."/>
            <person name="Iwabuchi A."/>
            <person name="Kamiya K."/>
            <person name="Karasawa W."/>
            <person name="Kurita K."/>
            <person name="Katagiri S."/>
            <person name="Kikuta A."/>
            <person name="Kobayashi H."/>
            <person name="Kobayashi N."/>
            <person name="Machita K."/>
            <person name="Maehara T."/>
            <person name="Masukawa M."/>
            <person name="Mizubayashi T."/>
            <person name="Mukai Y."/>
            <person name="Nagasaki H."/>
            <person name="Nagata Y."/>
            <person name="Naito S."/>
            <person name="Nakashima M."/>
            <person name="Nakama Y."/>
            <person name="Nakamichi Y."/>
            <person name="Nakamura M."/>
            <person name="Meguro A."/>
            <person name="Negishi M."/>
            <person name="Ohta I."/>
            <person name="Ohta T."/>
            <person name="Okamoto M."/>
            <person name="Ono N."/>
            <person name="Saji S."/>
            <person name="Sakaguchi M."/>
            <person name="Sakai K."/>
            <person name="Shibata M."/>
            <person name="Shimokawa T."/>
            <person name="Song J."/>
            <person name="Takazaki Y."/>
            <person name="Terasawa K."/>
            <person name="Tsugane M."/>
            <person name="Tsuji K."/>
            <person name="Ueda S."/>
            <person name="Waki K."/>
            <person name="Yamagata H."/>
            <person name="Yamamoto M."/>
            <person name="Yamamoto S."/>
            <person name="Yamane H."/>
            <person name="Yoshiki S."/>
            <person name="Yoshihara R."/>
            <person name="Yukawa K."/>
            <person name="Zhong H."/>
            <person name="Yano M."/>
            <person name="Yuan Q."/>
            <person name="Ouyang S."/>
            <person name="Liu J."/>
            <person name="Jones K.M."/>
            <person name="Gansberger K."/>
            <person name="Moffat K."/>
            <person name="Hill J."/>
            <person name="Bera J."/>
            <person name="Fadrosh D."/>
            <person name="Jin S."/>
            <person name="Johri S."/>
            <person name="Kim M."/>
            <person name="Overton L."/>
            <person name="Reardon M."/>
            <person name="Tsitrin T."/>
            <person name="Vuong H."/>
            <person name="Weaver B."/>
            <person name="Ciecko A."/>
            <person name="Tallon L."/>
            <person name="Jackson J."/>
            <person name="Pai G."/>
            <person name="Aken S.V."/>
            <person name="Utterback T."/>
            <person name="Reidmuller S."/>
            <person name="Feldblyum T."/>
            <person name="Hsiao J."/>
            <person name="Zismann V."/>
            <person name="Iobst S."/>
            <person name="de Vazeille A.R."/>
            <person name="Buell C.R."/>
            <person name="Ying K."/>
            <person name="Li Y."/>
            <person name="Lu T."/>
            <person name="Huang Y."/>
            <person name="Zhao Q."/>
            <person name="Feng Q."/>
            <person name="Zhang L."/>
            <person name="Zhu J."/>
            <person name="Weng Q."/>
            <person name="Mu J."/>
            <person name="Lu Y."/>
            <person name="Fan D."/>
            <person name="Liu Y."/>
            <person name="Guan J."/>
            <person name="Zhang Y."/>
            <person name="Yu S."/>
            <person name="Liu X."/>
            <person name="Zhang Y."/>
            <person name="Hong G."/>
            <person name="Han B."/>
            <person name="Choisne N."/>
            <person name="Demange N."/>
            <person name="Orjeda G."/>
            <person name="Samain S."/>
            <person name="Cattolico L."/>
            <person name="Pelletier E."/>
            <person name="Couloux A."/>
            <person name="Segurens B."/>
            <person name="Wincker P."/>
            <person name="D'Hont A."/>
            <person name="Scarpelli C."/>
            <person name="Weissenbach J."/>
            <person name="Salanoubat M."/>
            <person name="Quetier F."/>
            <person name="Yu Y."/>
            <person name="Kim H.R."/>
            <person name="Rambo T."/>
            <person name="Currie J."/>
            <person name="Collura K."/>
            <person name="Luo M."/>
            <person name="Yang T."/>
            <person name="Ammiraju J.S.S."/>
            <person name="Engler F."/>
            <person name="Soderlund C."/>
            <person name="Wing R.A."/>
            <person name="Palmer L.E."/>
            <person name="de la Bastide M."/>
            <person name="Spiegel L."/>
            <person name="Nascimento L."/>
            <person name="Zutavern T."/>
            <person name="O'Shaughnessy A."/>
            <person name="Dike S."/>
            <person name="Dedhia N."/>
            <person name="Preston R."/>
            <person name="Balija V."/>
            <person name="McCombie W.R."/>
            <person name="Chow T."/>
            <person name="Chen H."/>
            <person name="Chung M."/>
            <person name="Chen C."/>
            <person name="Shaw J."/>
            <person name="Wu H."/>
            <person name="Hsiao K."/>
            <person name="Chao Y."/>
            <person name="Chu M."/>
            <person name="Cheng C."/>
            <person name="Hour A."/>
            <person name="Lee P."/>
            <person name="Lin S."/>
            <person name="Lin Y."/>
            <person name="Liou J."/>
            <person name="Liu S."/>
            <person name="Hsing Y."/>
            <person name="Raghuvanshi S."/>
            <person name="Mohanty A."/>
            <person name="Bharti A.K."/>
            <person name="Gaur A."/>
            <person name="Gupta V."/>
            <person name="Kumar D."/>
            <person name="Ravi V."/>
            <person name="Vij S."/>
            <person name="Kapur A."/>
            <person name="Khurana P."/>
            <person name="Khurana P."/>
            <person name="Khurana J.P."/>
            <person name="Tyagi A.K."/>
            <person name="Gaikwad K."/>
            <person name="Singh A."/>
            <person name="Dalal V."/>
            <person name="Srivastava S."/>
            <person name="Dixit A."/>
            <person name="Pal A.K."/>
            <person name="Ghazi I.A."/>
            <person name="Yadav M."/>
            <person name="Pandit A."/>
            <person name="Bhargava A."/>
            <person name="Sureshbabu K."/>
            <person name="Batra K."/>
            <person name="Sharma T.R."/>
            <person name="Mohapatra T."/>
            <person name="Singh N.K."/>
            <person name="Messing J."/>
            <person name="Nelson A.B."/>
            <person name="Fuks G."/>
            <person name="Kavchok S."/>
            <person name="Keizer G."/>
            <person name="Linton E."/>
            <person name="Llaca V."/>
            <person name="Song R."/>
            <person name="Tanyolac B."/>
            <person name="Young S."/>
            <person name="Ho-Il K."/>
            <person name="Hahn J.H."/>
            <person name="Sangsakoo G."/>
            <person name="Vanavichit A."/>
            <person name="de Mattos Luiz.A.T."/>
            <person name="Zimmer P.D."/>
            <person name="Malone G."/>
            <person name="Dellagostin O."/>
            <person name="de Oliveira A.C."/>
            <person name="Bevan M."/>
            <person name="Bancroft I."/>
            <person name="Minx P."/>
            <person name="Cordum H."/>
            <person name="Wilson R."/>
            <person name="Cheng Z."/>
            <person name="Jin W."/>
            <person name="Jiang J."/>
            <person name="Leong S.A."/>
            <person name="Iwama H."/>
            <person name="Gojobori T."/>
            <person name="Itoh T."/>
            <person name="Niimura Y."/>
            <person name="Fujii Y."/>
            <person name="Habara T."/>
            <person name="Sakai H."/>
            <person name="Sato Y."/>
            <person name="Wilson G."/>
            <person name="Kumar K."/>
            <person name="McCouch S."/>
            <person name="Juretic N."/>
            <person name="Hoen D."/>
            <person name="Wright S."/>
            <person name="Bruskiewich R."/>
            <person name="Bureau T."/>
            <person name="Miyao A."/>
            <person name="Hirochika H."/>
            <person name="Nishikawa T."/>
            <person name="Kadowaki K."/>
            <person name="Sugiura M."/>
            <person name="Burr B."/>
            <person name="Sasaki T."/>
        </authorList>
    </citation>
    <scope>NUCLEOTIDE SEQUENCE [LARGE SCALE GENOMIC DNA]</scope>
    <source>
        <strain evidence="4">cv. Nipponbare</strain>
    </source>
</reference>
<protein>
    <submittedName>
        <fullName evidence="3">Uncharacterized protein</fullName>
    </submittedName>
</protein>